<dbReference type="PROSITE" id="PS50893">
    <property type="entry name" value="ABC_TRANSPORTER_2"/>
    <property type="match status" value="2"/>
</dbReference>
<keyword evidence="6" id="KW-0067">ATP-binding</keyword>
<dbReference type="Pfam" id="PF00005">
    <property type="entry name" value="ABC_tran"/>
    <property type="match status" value="2"/>
</dbReference>
<name>A0A917TCV8_9ACTN</name>
<dbReference type="EMBL" id="BMNA01000022">
    <property type="protein sequence ID" value="GGM18911.1"/>
    <property type="molecule type" value="Genomic_DNA"/>
</dbReference>
<comment type="subcellular location">
    <subcellularLocation>
        <location evidence="1">Cell membrane</location>
        <topology evidence="1">Peripheral membrane protein</topology>
    </subcellularLocation>
</comment>
<gene>
    <name evidence="10" type="ORF">GCM10011594_43760</name>
</gene>
<evidence type="ECO:0000256" key="2">
    <source>
        <dbReference type="ARBA" id="ARBA00022448"/>
    </source>
</evidence>
<keyword evidence="5" id="KW-0547">Nucleotide-binding</keyword>
<dbReference type="PANTHER" id="PTHR43790">
    <property type="entry name" value="CARBOHYDRATE TRANSPORT ATP-BINDING PROTEIN MG119-RELATED"/>
    <property type="match status" value="1"/>
</dbReference>
<keyword evidence="7" id="KW-1278">Translocase</keyword>
<dbReference type="GO" id="GO:0016887">
    <property type="term" value="F:ATP hydrolysis activity"/>
    <property type="evidence" value="ECO:0007669"/>
    <property type="project" value="InterPro"/>
</dbReference>
<evidence type="ECO:0000256" key="4">
    <source>
        <dbReference type="ARBA" id="ARBA00022737"/>
    </source>
</evidence>
<reference evidence="10" key="2">
    <citation type="submission" date="2020-09" db="EMBL/GenBank/DDBJ databases">
        <authorList>
            <person name="Sun Q."/>
            <person name="Zhou Y."/>
        </authorList>
    </citation>
    <scope>NUCLEOTIDE SEQUENCE</scope>
    <source>
        <strain evidence="10">CGMCC 4.7308</strain>
    </source>
</reference>
<dbReference type="Gene3D" id="3.40.50.300">
    <property type="entry name" value="P-loop containing nucleotide triphosphate hydrolases"/>
    <property type="match status" value="2"/>
</dbReference>
<dbReference type="InterPro" id="IPR003593">
    <property type="entry name" value="AAA+_ATPase"/>
</dbReference>
<dbReference type="CDD" id="cd03215">
    <property type="entry name" value="ABC_Carb_Monos_II"/>
    <property type="match status" value="1"/>
</dbReference>
<protein>
    <submittedName>
        <fullName evidence="10">Monosaccharide-transporting ATPase</fullName>
    </submittedName>
</protein>
<evidence type="ECO:0000256" key="5">
    <source>
        <dbReference type="ARBA" id="ARBA00022741"/>
    </source>
</evidence>
<evidence type="ECO:0000256" key="8">
    <source>
        <dbReference type="ARBA" id="ARBA00023136"/>
    </source>
</evidence>
<evidence type="ECO:0000256" key="6">
    <source>
        <dbReference type="ARBA" id="ARBA00022840"/>
    </source>
</evidence>
<evidence type="ECO:0000256" key="1">
    <source>
        <dbReference type="ARBA" id="ARBA00004202"/>
    </source>
</evidence>
<keyword evidence="11" id="KW-1185">Reference proteome</keyword>
<dbReference type="CDD" id="cd03216">
    <property type="entry name" value="ABC_Carb_Monos_I"/>
    <property type="match status" value="1"/>
</dbReference>
<reference evidence="10" key="1">
    <citation type="journal article" date="2014" name="Int. J. Syst. Evol. Microbiol.">
        <title>Complete genome sequence of Corynebacterium casei LMG S-19264T (=DSM 44701T), isolated from a smear-ripened cheese.</title>
        <authorList>
            <consortium name="US DOE Joint Genome Institute (JGI-PGF)"/>
            <person name="Walter F."/>
            <person name="Albersmeier A."/>
            <person name="Kalinowski J."/>
            <person name="Ruckert C."/>
        </authorList>
    </citation>
    <scope>NUCLEOTIDE SEQUENCE</scope>
    <source>
        <strain evidence="10">CGMCC 4.7308</strain>
    </source>
</reference>
<dbReference type="InterPro" id="IPR027417">
    <property type="entry name" value="P-loop_NTPase"/>
</dbReference>
<dbReference type="GO" id="GO:0005524">
    <property type="term" value="F:ATP binding"/>
    <property type="evidence" value="ECO:0007669"/>
    <property type="project" value="UniProtKB-KW"/>
</dbReference>
<comment type="caution">
    <text evidence="10">The sequence shown here is derived from an EMBL/GenBank/DDBJ whole genome shotgun (WGS) entry which is preliminary data.</text>
</comment>
<dbReference type="RefSeq" id="WP_229674759.1">
    <property type="nucleotide sequence ID" value="NZ_BMNA01000022.1"/>
</dbReference>
<sequence length="506" mass="54648">MALGAPAPWEVSMTPRLEVRGLSKAFLGAQALKDVSFSLEAGQVLALIGENGAGKSTLIRILSGAHGPDQGEILIDGNPVHIDGPGASEALGIATVYQELNLFPDLTVAENLVFNHFPGGTVINWNQARRESRAFLTELGLTLDVDRRVRQLSVAEKQMLEIAKALRRKAQLLILDEPTAVLGGADVDQLLDLVRGLRSHGVSIIFVSHRLEEVFGLADTYVVLKDGELTGTGRISDTDHDDLVSKMVGREFVRGVRSVNRELGAPVLEVEHLTRIGVLEDVSFTVRAGEVVGVAGLRGAGRTELARAIYGADPVTSGHVRLHGKPLDARNPIQAIGAGVGLVPEERKTQGLFTALSSVHNTALVGMVKRRRRWVNPSKDLAMTRDYIRRLRIKAPSALAPVAVLSGGNQQKVVLAKWLEAGVDLLILDEPTRGIDIGAKQEIYELIEELGRQGKALLIISSELPEVLALSHRVLVMYHGRIAAELDGDRTTEEEIMFHAVGGRTA</sequence>
<organism evidence="10 11">
    <name type="scientific">Nakamurella endophytica</name>
    <dbReference type="NCBI Taxonomy" id="1748367"/>
    <lineage>
        <taxon>Bacteria</taxon>
        <taxon>Bacillati</taxon>
        <taxon>Actinomycetota</taxon>
        <taxon>Actinomycetes</taxon>
        <taxon>Nakamurellales</taxon>
        <taxon>Nakamurellaceae</taxon>
        <taxon>Nakamurella</taxon>
    </lineage>
</organism>
<evidence type="ECO:0000256" key="7">
    <source>
        <dbReference type="ARBA" id="ARBA00022967"/>
    </source>
</evidence>
<dbReference type="InterPro" id="IPR017871">
    <property type="entry name" value="ABC_transporter-like_CS"/>
</dbReference>
<evidence type="ECO:0000259" key="9">
    <source>
        <dbReference type="PROSITE" id="PS50893"/>
    </source>
</evidence>
<proteinExistence type="predicted"/>
<keyword evidence="2" id="KW-0813">Transport</keyword>
<dbReference type="PANTHER" id="PTHR43790:SF9">
    <property type="entry name" value="GALACTOFURANOSE TRANSPORTER ATP-BINDING PROTEIN YTFR"/>
    <property type="match status" value="1"/>
</dbReference>
<evidence type="ECO:0000256" key="3">
    <source>
        <dbReference type="ARBA" id="ARBA00022475"/>
    </source>
</evidence>
<dbReference type="InterPro" id="IPR050107">
    <property type="entry name" value="ABC_carbohydrate_import_ATPase"/>
</dbReference>
<dbReference type="InterPro" id="IPR003439">
    <property type="entry name" value="ABC_transporter-like_ATP-bd"/>
</dbReference>
<dbReference type="FunFam" id="3.40.50.300:FF:000127">
    <property type="entry name" value="Ribose import ATP-binding protein RbsA"/>
    <property type="match status" value="1"/>
</dbReference>
<keyword evidence="3" id="KW-1003">Cell membrane</keyword>
<keyword evidence="4" id="KW-0677">Repeat</keyword>
<dbReference type="SUPFAM" id="SSF52540">
    <property type="entry name" value="P-loop containing nucleoside triphosphate hydrolases"/>
    <property type="match status" value="2"/>
</dbReference>
<evidence type="ECO:0000313" key="11">
    <source>
        <dbReference type="Proteomes" id="UP000655208"/>
    </source>
</evidence>
<keyword evidence="8" id="KW-0472">Membrane</keyword>
<dbReference type="Proteomes" id="UP000655208">
    <property type="component" value="Unassembled WGS sequence"/>
</dbReference>
<dbReference type="SMART" id="SM00382">
    <property type="entry name" value="AAA"/>
    <property type="match status" value="2"/>
</dbReference>
<evidence type="ECO:0000313" key="10">
    <source>
        <dbReference type="EMBL" id="GGM18911.1"/>
    </source>
</evidence>
<feature type="domain" description="ABC transporter" evidence="9">
    <location>
        <begin position="256"/>
        <end position="504"/>
    </location>
</feature>
<dbReference type="GO" id="GO:0005886">
    <property type="term" value="C:plasma membrane"/>
    <property type="evidence" value="ECO:0007669"/>
    <property type="project" value="UniProtKB-SubCell"/>
</dbReference>
<dbReference type="PROSITE" id="PS00211">
    <property type="entry name" value="ABC_TRANSPORTER_1"/>
    <property type="match status" value="1"/>
</dbReference>
<dbReference type="AlphaFoldDB" id="A0A917TCV8"/>
<accession>A0A917TCV8</accession>
<feature type="domain" description="ABC transporter" evidence="9">
    <location>
        <begin position="17"/>
        <end position="251"/>
    </location>
</feature>